<dbReference type="Proteomes" id="UP000282597">
    <property type="component" value="Chromosome"/>
</dbReference>
<keyword evidence="5 7" id="KW-1015">Disulfide bond</keyword>
<evidence type="ECO:0000256" key="4">
    <source>
        <dbReference type="ARBA" id="ARBA00022764"/>
    </source>
</evidence>
<protein>
    <recommendedName>
        <fullName evidence="7">Thiol:disulfide interchange protein</fullName>
    </recommendedName>
</protein>
<organism evidence="8 9">
    <name type="scientific">Mycoavidus cysteinexigens</name>
    <dbReference type="NCBI Taxonomy" id="1553431"/>
    <lineage>
        <taxon>Bacteria</taxon>
        <taxon>Pseudomonadati</taxon>
        <taxon>Pseudomonadota</taxon>
        <taxon>Betaproteobacteria</taxon>
        <taxon>Burkholderiales</taxon>
        <taxon>Burkholderiaceae</taxon>
        <taxon>Mycoavidus</taxon>
    </lineage>
</organism>
<comment type="similarity">
    <text evidence="2">Belongs to the thioredoxin family. DsbA subfamily.</text>
</comment>
<dbReference type="PANTHER" id="PTHR35891:SF3">
    <property type="entry name" value="THIOL:DISULFIDE INTERCHANGE PROTEIN DSBL"/>
    <property type="match status" value="1"/>
</dbReference>
<accession>A0A2Z6EY61</accession>
<dbReference type="PROSITE" id="PS51352">
    <property type="entry name" value="THIOREDOXIN_2"/>
    <property type="match status" value="1"/>
</dbReference>
<dbReference type="Pfam" id="PF01323">
    <property type="entry name" value="DSBA"/>
    <property type="match status" value="1"/>
</dbReference>
<evidence type="ECO:0000256" key="6">
    <source>
        <dbReference type="ARBA" id="ARBA00023284"/>
    </source>
</evidence>
<dbReference type="PANTHER" id="PTHR35891">
    <property type="entry name" value="THIOL:DISULFIDE INTERCHANGE PROTEIN DSBA"/>
    <property type="match status" value="1"/>
</dbReference>
<keyword evidence="6" id="KW-0676">Redox-active center</keyword>
<dbReference type="AlphaFoldDB" id="A0A2Z6EY61"/>
<keyword evidence="4 7" id="KW-0574">Periplasm</keyword>
<name>A0A2Z6EY61_9BURK</name>
<dbReference type="InterPro" id="IPR050824">
    <property type="entry name" value="Thiol_disulfide_DsbA"/>
</dbReference>
<sequence>MKKSLSVLLAFIFFAVSGVYASTLTPQAGKHYKVLKTPQAVSVPAGKIEVIEFFWYGCPHCKDFDPLIEAWASKQGPDVVFKRVPIAFDASLEVYQKLYHALDKLGVATQMAPKIFKAIHVDRNYLKTTEAQAEFVAQHGVDKKKFLEIYHSFSTAAEVQRDNKLMVDYNLTGVPALAVQGKYEVSPALTNSLEGVMPVLDFVIAQIRAKKM</sequence>
<dbReference type="RefSeq" id="WP_126354032.1">
    <property type="nucleotide sequence ID" value="NZ_AP018150.1"/>
</dbReference>
<dbReference type="KEGG" id="mcys:MCB1EB_2209"/>
<dbReference type="PROSITE" id="PS00194">
    <property type="entry name" value="THIOREDOXIN_1"/>
    <property type="match status" value="1"/>
</dbReference>
<evidence type="ECO:0000256" key="1">
    <source>
        <dbReference type="ARBA" id="ARBA00004418"/>
    </source>
</evidence>
<dbReference type="InterPro" id="IPR013766">
    <property type="entry name" value="Thioredoxin_domain"/>
</dbReference>
<dbReference type="InterPro" id="IPR036249">
    <property type="entry name" value="Thioredoxin-like_sf"/>
</dbReference>
<evidence type="ECO:0000256" key="3">
    <source>
        <dbReference type="ARBA" id="ARBA00022729"/>
    </source>
</evidence>
<proteinExistence type="inferred from homology"/>
<reference evidence="8 9" key="1">
    <citation type="journal article" date="2018" name="Microbes Environ.">
        <title>Comparative Genomic Insights into Endofungal Lifestyles of Two Bacterial Endosymbionts, Mycoavidus cysteinexigens and Burkholderia rhizoxinica.</title>
        <authorList>
            <person name="Sharmin D."/>
            <person name="Guo Y."/>
            <person name="Nishizawa T."/>
            <person name="Ohshima S."/>
            <person name="Sato Y."/>
            <person name="Takashima Y."/>
            <person name="Narisawa K."/>
            <person name="Ohta H."/>
        </authorList>
    </citation>
    <scope>NUCLEOTIDE SEQUENCE [LARGE SCALE GENOMIC DNA]</scope>
    <source>
        <strain evidence="8 9">B1-EB</strain>
    </source>
</reference>
<evidence type="ECO:0000313" key="9">
    <source>
        <dbReference type="Proteomes" id="UP000282597"/>
    </source>
</evidence>
<dbReference type="EMBL" id="AP018150">
    <property type="protein sequence ID" value="BBE10370.1"/>
    <property type="molecule type" value="Genomic_DNA"/>
</dbReference>
<evidence type="ECO:0000256" key="7">
    <source>
        <dbReference type="PIRNR" id="PIRNR001488"/>
    </source>
</evidence>
<dbReference type="PIRSF" id="PIRSF001488">
    <property type="entry name" value="Tdi_protein"/>
    <property type="match status" value="1"/>
</dbReference>
<dbReference type="SUPFAM" id="SSF52833">
    <property type="entry name" value="Thioredoxin-like"/>
    <property type="match status" value="1"/>
</dbReference>
<gene>
    <name evidence="8" type="ORF">MCB1EB_2209</name>
</gene>
<dbReference type="CDD" id="cd03019">
    <property type="entry name" value="DsbA_DsbA"/>
    <property type="match status" value="1"/>
</dbReference>
<dbReference type="Gene3D" id="3.40.30.10">
    <property type="entry name" value="Glutaredoxin"/>
    <property type="match status" value="1"/>
</dbReference>
<dbReference type="InterPro" id="IPR017937">
    <property type="entry name" value="Thioredoxin_CS"/>
</dbReference>
<evidence type="ECO:0000313" key="8">
    <source>
        <dbReference type="EMBL" id="BBE10370.1"/>
    </source>
</evidence>
<dbReference type="GO" id="GO:0015036">
    <property type="term" value="F:disulfide oxidoreductase activity"/>
    <property type="evidence" value="ECO:0007669"/>
    <property type="project" value="UniProtKB-ARBA"/>
</dbReference>
<evidence type="ECO:0000256" key="2">
    <source>
        <dbReference type="ARBA" id="ARBA00005791"/>
    </source>
</evidence>
<dbReference type="GO" id="GO:0042597">
    <property type="term" value="C:periplasmic space"/>
    <property type="evidence" value="ECO:0007669"/>
    <property type="project" value="UniProtKB-SubCell"/>
</dbReference>
<dbReference type="InterPro" id="IPR001853">
    <property type="entry name" value="DSBA-like_thioredoxin_dom"/>
</dbReference>
<keyword evidence="9" id="KW-1185">Reference proteome</keyword>
<keyword evidence="3" id="KW-0732">Signal</keyword>
<evidence type="ECO:0000256" key="5">
    <source>
        <dbReference type="ARBA" id="ARBA00023157"/>
    </source>
</evidence>
<dbReference type="InterPro" id="IPR023205">
    <property type="entry name" value="DsbA/DsbL"/>
</dbReference>
<comment type="subcellular location">
    <subcellularLocation>
        <location evidence="1 7">Periplasm</location>
    </subcellularLocation>
</comment>